<dbReference type="Proteomes" id="UP000092876">
    <property type="component" value="Unassembled WGS sequence"/>
</dbReference>
<dbReference type="AlphaFoldDB" id="A0A1C3IG05"/>
<accession>A0A1C3IG05</accession>
<evidence type="ECO:0000313" key="2">
    <source>
        <dbReference type="Proteomes" id="UP000092876"/>
    </source>
</evidence>
<dbReference type="RefSeq" id="WP_065677999.1">
    <property type="nucleotide sequence ID" value="NZ_AP025460.1"/>
</dbReference>
<sequence length="226" mass="26112">MKTLIPFHSISLLNKTKIEGVNKDGMVCTVLIGAALEAFLHDLQAWYKSVFESELGVNRNLRNGVIRVDNEYLEITSDEVELMNYLQKLEQNREPISSKYLKISAKLDVNPYQMGMAPFQDFSDLIKIRNLLVHLKTEPLRVGSDNKSILKESYPKVIRNLVQRKYIDDSLVNDSWINALNCESFINWSRKTYAEIIADILFSLPETDISQFFKEQYCFAIGADRY</sequence>
<dbReference type="EMBL" id="FLQP01000003">
    <property type="protein sequence ID" value="SBS60362.1"/>
    <property type="molecule type" value="Genomic_DNA"/>
</dbReference>
<proteinExistence type="predicted"/>
<name>A0A1C3IG05_9VIBR</name>
<dbReference type="GeneID" id="94232940"/>
<evidence type="ECO:0000313" key="1">
    <source>
        <dbReference type="EMBL" id="SBS60362.1"/>
    </source>
</evidence>
<gene>
    <name evidence="1" type="ORF">VAT7223_00132</name>
</gene>
<protein>
    <recommendedName>
        <fullName evidence="3">RiboL-PSP-HEPN domain-containing protein</fullName>
    </recommendedName>
</protein>
<organism evidence="1 2">
    <name type="scientific">Vibrio atlanticus</name>
    <dbReference type="NCBI Taxonomy" id="693153"/>
    <lineage>
        <taxon>Bacteria</taxon>
        <taxon>Pseudomonadati</taxon>
        <taxon>Pseudomonadota</taxon>
        <taxon>Gammaproteobacteria</taxon>
        <taxon>Vibrionales</taxon>
        <taxon>Vibrionaceae</taxon>
        <taxon>Vibrio</taxon>
    </lineage>
</organism>
<evidence type="ECO:0008006" key="3">
    <source>
        <dbReference type="Google" id="ProtNLM"/>
    </source>
</evidence>
<reference evidence="2" key="1">
    <citation type="submission" date="2016-06" db="EMBL/GenBank/DDBJ databases">
        <authorList>
            <person name="Rodrigo-Torres Lidia"/>
            <person name="Arahal R.David."/>
        </authorList>
    </citation>
    <scope>NUCLEOTIDE SEQUENCE [LARGE SCALE GENOMIC DNA]</scope>
    <source>
        <strain evidence="2">CECT 7223</strain>
    </source>
</reference>